<organism evidence="4 5">
    <name type="scientific">Armadillidium nasatum</name>
    <dbReference type="NCBI Taxonomy" id="96803"/>
    <lineage>
        <taxon>Eukaryota</taxon>
        <taxon>Metazoa</taxon>
        <taxon>Ecdysozoa</taxon>
        <taxon>Arthropoda</taxon>
        <taxon>Crustacea</taxon>
        <taxon>Multicrustacea</taxon>
        <taxon>Malacostraca</taxon>
        <taxon>Eumalacostraca</taxon>
        <taxon>Peracarida</taxon>
        <taxon>Isopoda</taxon>
        <taxon>Oniscidea</taxon>
        <taxon>Crinocheta</taxon>
        <taxon>Armadillidiidae</taxon>
        <taxon>Armadillidium</taxon>
    </lineage>
</organism>
<dbReference type="InterPro" id="IPR006222">
    <property type="entry name" value="GCVT_N"/>
</dbReference>
<evidence type="ECO:0000313" key="5">
    <source>
        <dbReference type="Proteomes" id="UP000326759"/>
    </source>
</evidence>
<accession>A0A5N5TIX1</accession>
<protein>
    <submittedName>
        <fullName evidence="4">Dimethylglycine dehydrogenase, mitochondrial</fullName>
    </submittedName>
</protein>
<dbReference type="InterPro" id="IPR006076">
    <property type="entry name" value="FAD-dep_OxRdtase"/>
</dbReference>
<dbReference type="Proteomes" id="UP000326759">
    <property type="component" value="Unassembled WGS sequence"/>
</dbReference>
<dbReference type="Pfam" id="PF01571">
    <property type="entry name" value="GCV_T"/>
    <property type="match status" value="1"/>
</dbReference>
<dbReference type="AlphaFoldDB" id="A0A5N5TIX1"/>
<dbReference type="Gene3D" id="3.30.1360.120">
    <property type="entry name" value="Probable tRNA modification gtpase trme, domain 1"/>
    <property type="match status" value="1"/>
</dbReference>
<dbReference type="InterPro" id="IPR032503">
    <property type="entry name" value="FAO_M"/>
</dbReference>
<evidence type="ECO:0000313" key="4">
    <source>
        <dbReference type="EMBL" id="KAB7506308.1"/>
    </source>
</evidence>
<evidence type="ECO:0000259" key="2">
    <source>
        <dbReference type="Pfam" id="PF01571"/>
    </source>
</evidence>
<name>A0A5N5TIX1_9CRUS</name>
<feature type="domain" description="FAD dependent oxidoreductase" evidence="1">
    <location>
        <begin position="19"/>
        <end position="94"/>
    </location>
</feature>
<reference evidence="4 5" key="1">
    <citation type="journal article" date="2019" name="PLoS Biol.">
        <title>Sex chromosomes control vertical transmission of feminizing Wolbachia symbionts in an isopod.</title>
        <authorList>
            <person name="Becking T."/>
            <person name="Chebbi M.A."/>
            <person name="Giraud I."/>
            <person name="Moumen B."/>
            <person name="Laverre T."/>
            <person name="Caubet Y."/>
            <person name="Peccoud J."/>
            <person name="Gilbert C."/>
            <person name="Cordaux R."/>
        </authorList>
    </citation>
    <scope>NUCLEOTIDE SEQUENCE [LARGE SCALE GENOMIC DNA]</scope>
    <source>
        <strain evidence="4">ANa2</strain>
        <tissue evidence="4">Whole body excluding digestive tract and cuticle</tissue>
    </source>
</reference>
<dbReference type="Gene3D" id="3.50.50.60">
    <property type="entry name" value="FAD/NAD(P)-binding domain"/>
    <property type="match status" value="1"/>
</dbReference>
<dbReference type="SUPFAM" id="SSF103025">
    <property type="entry name" value="Folate-binding domain"/>
    <property type="match status" value="1"/>
</dbReference>
<dbReference type="PANTHER" id="PTHR13847">
    <property type="entry name" value="SARCOSINE DEHYDROGENASE-RELATED"/>
    <property type="match status" value="1"/>
</dbReference>
<dbReference type="Gene3D" id="3.30.9.10">
    <property type="entry name" value="D-Amino Acid Oxidase, subunit A, domain 2"/>
    <property type="match status" value="1"/>
</dbReference>
<dbReference type="EMBL" id="SEYY01000883">
    <property type="protein sequence ID" value="KAB7506308.1"/>
    <property type="molecule type" value="Genomic_DNA"/>
</dbReference>
<evidence type="ECO:0000259" key="1">
    <source>
        <dbReference type="Pfam" id="PF01266"/>
    </source>
</evidence>
<dbReference type="Pfam" id="PF16350">
    <property type="entry name" value="FAO_M"/>
    <property type="match status" value="1"/>
</dbReference>
<sequence length="263" mass="29729">MVGNAKLEIFKSSFGKELFPSEIDRMMPHLEKVMEVIPAFSSANVQTIVNGPITYTPDLLPLIGPSLLPNMWLAVGFGYGIIHGGGVGKYLADWIQRGEPPQDLIECDPGRFSSWTSDSYVFAKSRESYGMNNAIGYPHEERFAGRPTTRVTPAYQKQIERGANMVCDAGWEHPGWFAEPGQKPEYKPSFGRTNWHSAVKREWETVTQKVGLIDLSPFGKFFLEGDQAPEFVDYVTANRSEILVYKYCDFIQIDTNLIFLLYH</sequence>
<proteinExistence type="predicted"/>
<dbReference type="PANTHER" id="PTHR13847:SF187">
    <property type="entry name" value="DIMETHYLGLYCINE DEHYDROGENASE, MITOCHONDRIAL"/>
    <property type="match status" value="1"/>
</dbReference>
<dbReference type="GO" id="GO:0047865">
    <property type="term" value="F:dimethylglycine dehydrogenase activity"/>
    <property type="evidence" value="ECO:0007669"/>
    <property type="project" value="TreeGrafter"/>
</dbReference>
<dbReference type="InterPro" id="IPR027266">
    <property type="entry name" value="TrmE/GcvT-like"/>
</dbReference>
<feature type="domain" description="GCVT N-terminal" evidence="2">
    <location>
        <begin position="155"/>
        <end position="240"/>
    </location>
</feature>
<dbReference type="OrthoDB" id="498204at2759"/>
<gene>
    <name evidence="4" type="primary">Dmgdh</name>
    <name evidence="4" type="ORF">Anas_06966</name>
</gene>
<dbReference type="GO" id="GO:0005759">
    <property type="term" value="C:mitochondrial matrix"/>
    <property type="evidence" value="ECO:0007669"/>
    <property type="project" value="TreeGrafter"/>
</dbReference>
<dbReference type="Pfam" id="PF01266">
    <property type="entry name" value="DAO"/>
    <property type="match status" value="1"/>
</dbReference>
<evidence type="ECO:0000259" key="3">
    <source>
        <dbReference type="Pfam" id="PF16350"/>
    </source>
</evidence>
<feature type="domain" description="FAD dependent oxidoreductase central" evidence="3">
    <location>
        <begin position="98"/>
        <end position="149"/>
    </location>
</feature>
<keyword evidence="5" id="KW-1185">Reference proteome</keyword>
<dbReference type="SUPFAM" id="SSF54373">
    <property type="entry name" value="FAD-linked reductases, C-terminal domain"/>
    <property type="match status" value="1"/>
</dbReference>
<comment type="caution">
    <text evidence="4">The sequence shown here is derived from an EMBL/GenBank/DDBJ whole genome shotgun (WGS) entry which is preliminary data.</text>
</comment>
<dbReference type="InterPro" id="IPR036188">
    <property type="entry name" value="FAD/NAD-bd_sf"/>
</dbReference>